<dbReference type="Proteomes" id="UP001652740">
    <property type="component" value="Unplaced"/>
</dbReference>
<evidence type="ECO:0000256" key="2">
    <source>
        <dbReference type="ARBA" id="ARBA00008831"/>
    </source>
</evidence>
<keyword evidence="11 16" id="KW-1207">Sterol metabolism</keyword>
<dbReference type="InterPro" id="IPR053859">
    <property type="entry name" value="MVD-like_N"/>
</dbReference>
<comment type="function">
    <text evidence="1 16">Catalyzes the ATP dependent decarboxylation of (R)-5-diphosphomevalonate to form isopentenyl diphosphate (IPP). Functions in the mevalonate (MVA) pathway leading to isopentenyl diphosphate (IPP), a key precursor for the biosynthesis of isoprenoids and sterol synthesis.</text>
</comment>
<evidence type="ECO:0000313" key="19">
    <source>
        <dbReference type="Proteomes" id="UP001652740"/>
    </source>
</evidence>
<evidence type="ECO:0000256" key="15">
    <source>
        <dbReference type="PIRNR" id="PIRNR015950"/>
    </source>
</evidence>
<dbReference type="EC" id="4.1.1.33" evidence="3 15"/>
<feature type="domain" description="Mvd1 C-terminal" evidence="17">
    <location>
        <begin position="188"/>
        <end position="370"/>
    </location>
</feature>
<evidence type="ECO:0000256" key="16">
    <source>
        <dbReference type="RuleBase" id="RU363086"/>
    </source>
</evidence>
<dbReference type="InParanoid" id="A0A6J1WN83"/>
<dbReference type="GO" id="GO:0005524">
    <property type="term" value="F:ATP binding"/>
    <property type="evidence" value="ECO:0007669"/>
    <property type="project" value="UniProtKB-UniRule"/>
</dbReference>
<dbReference type="GO" id="GO:0004163">
    <property type="term" value="F:diphosphomevalonate decarboxylase activity"/>
    <property type="evidence" value="ECO:0007669"/>
    <property type="project" value="UniProtKB-UniRule"/>
</dbReference>
<dbReference type="KEGG" id="gmw:113516311"/>
<gene>
    <name evidence="20" type="primary">LOC113516311</name>
</gene>
<dbReference type="Gene3D" id="3.30.230.10">
    <property type="match status" value="1"/>
</dbReference>
<evidence type="ECO:0000256" key="7">
    <source>
        <dbReference type="ARBA" id="ARBA00022840"/>
    </source>
</evidence>
<accession>A0A6J1WN83</accession>
<evidence type="ECO:0000256" key="8">
    <source>
        <dbReference type="ARBA" id="ARBA00022955"/>
    </source>
</evidence>
<dbReference type="GO" id="GO:0006695">
    <property type="term" value="P:cholesterol biosynthetic process"/>
    <property type="evidence" value="ECO:0007669"/>
    <property type="project" value="UniProtKB-UniPathway"/>
</dbReference>
<dbReference type="RefSeq" id="XP_026756530.2">
    <property type="nucleotide sequence ID" value="XM_026900729.3"/>
</dbReference>
<dbReference type="InterPro" id="IPR020568">
    <property type="entry name" value="Ribosomal_Su5_D2-typ_SF"/>
</dbReference>
<evidence type="ECO:0000259" key="17">
    <source>
        <dbReference type="Pfam" id="PF18376"/>
    </source>
</evidence>
<dbReference type="GO" id="GO:0019287">
    <property type="term" value="P:isopentenyl diphosphate biosynthetic process, mevalonate pathway"/>
    <property type="evidence" value="ECO:0007669"/>
    <property type="project" value="UniProtKB-UniRule"/>
</dbReference>
<keyword evidence="13 15" id="KW-0456">Lyase</keyword>
<dbReference type="Pfam" id="PF18376">
    <property type="entry name" value="MDD_C"/>
    <property type="match status" value="1"/>
</dbReference>
<organism evidence="19 20">
    <name type="scientific">Galleria mellonella</name>
    <name type="common">Greater wax moth</name>
    <dbReference type="NCBI Taxonomy" id="7137"/>
    <lineage>
        <taxon>Eukaryota</taxon>
        <taxon>Metazoa</taxon>
        <taxon>Ecdysozoa</taxon>
        <taxon>Arthropoda</taxon>
        <taxon>Hexapoda</taxon>
        <taxon>Insecta</taxon>
        <taxon>Pterygota</taxon>
        <taxon>Neoptera</taxon>
        <taxon>Endopterygota</taxon>
        <taxon>Lepidoptera</taxon>
        <taxon>Glossata</taxon>
        <taxon>Ditrysia</taxon>
        <taxon>Pyraloidea</taxon>
        <taxon>Pyralidae</taxon>
        <taxon>Galleriinae</taxon>
        <taxon>Galleria</taxon>
    </lineage>
</organism>
<evidence type="ECO:0000313" key="20">
    <source>
        <dbReference type="RefSeq" id="XP_026756530.2"/>
    </source>
</evidence>
<dbReference type="PANTHER" id="PTHR10977:SF3">
    <property type="entry name" value="DIPHOSPHOMEVALONATE DECARBOXYLASE"/>
    <property type="match status" value="1"/>
</dbReference>
<protein>
    <recommendedName>
        <fullName evidence="4 15">Diphosphomevalonate decarboxylase</fullName>
        <ecNumber evidence="3 15">4.1.1.33</ecNumber>
    </recommendedName>
</protein>
<dbReference type="InterPro" id="IPR014721">
    <property type="entry name" value="Ribsml_uS5_D2-typ_fold_subgr"/>
</dbReference>
<keyword evidence="16" id="KW-0153">Cholesterol metabolism</keyword>
<evidence type="ECO:0000256" key="1">
    <source>
        <dbReference type="ARBA" id="ARBA00003812"/>
    </source>
</evidence>
<name>A0A6J1WN83_GALME</name>
<feature type="domain" description="Diphosphomevalonate decarboxylase-like N-terminal" evidence="18">
    <location>
        <begin position="10"/>
        <end position="174"/>
    </location>
</feature>
<evidence type="ECO:0000256" key="4">
    <source>
        <dbReference type="ARBA" id="ARBA00019335"/>
    </source>
</evidence>
<comment type="catalytic activity">
    <reaction evidence="14 15 16">
        <text>(R)-5-diphosphomevalonate + ATP = isopentenyl diphosphate + ADP + phosphate + CO2</text>
        <dbReference type="Rhea" id="RHEA:23732"/>
        <dbReference type="ChEBI" id="CHEBI:16526"/>
        <dbReference type="ChEBI" id="CHEBI:30616"/>
        <dbReference type="ChEBI" id="CHEBI:43474"/>
        <dbReference type="ChEBI" id="CHEBI:57557"/>
        <dbReference type="ChEBI" id="CHEBI:128769"/>
        <dbReference type="ChEBI" id="CHEBI:456216"/>
        <dbReference type="EC" id="4.1.1.33"/>
    </reaction>
</comment>
<comment type="similarity">
    <text evidence="2 15 16">Belongs to the diphosphomevalonate decarboxylase family.</text>
</comment>
<dbReference type="GO" id="GO:0005829">
    <property type="term" value="C:cytosol"/>
    <property type="evidence" value="ECO:0007669"/>
    <property type="project" value="InterPro"/>
</dbReference>
<reference evidence="20" key="1">
    <citation type="submission" date="2025-08" db="UniProtKB">
        <authorList>
            <consortium name="RefSeq"/>
        </authorList>
    </citation>
    <scope>IDENTIFICATION</scope>
    <source>
        <tissue evidence="20">Whole larvae</tissue>
    </source>
</reference>
<evidence type="ECO:0000256" key="13">
    <source>
        <dbReference type="ARBA" id="ARBA00023239"/>
    </source>
</evidence>
<evidence type="ECO:0000256" key="5">
    <source>
        <dbReference type="ARBA" id="ARBA00022516"/>
    </source>
</evidence>
<keyword evidence="6 15" id="KW-0547">Nucleotide-binding</keyword>
<evidence type="ECO:0000256" key="10">
    <source>
        <dbReference type="ARBA" id="ARBA00023098"/>
    </source>
</evidence>
<dbReference type="GeneID" id="113516311"/>
<evidence type="ECO:0000256" key="6">
    <source>
        <dbReference type="ARBA" id="ARBA00022741"/>
    </source>
</evidence>
<sequence length="391" mass="43345">MNCDVKTVIAPVNIAVIKYWGKRDEELILPLNDSVSATLDTSVMCAKTSVCANPHFAEDEIWLNGKKESFSNQRLQNCLKEIKQRAYNEKSIDDIFLTWKVHICSENNFPTAAGLASSAAGYACLVTALAKLYKVKSDISSIARLGSGSACRSVYGGFVRWHAGVNPDGSDSIATQIADSSHWPQMRALILVVGDTKKKISSTIGMKRSADTSELLKYRVQYCVPKRTDDISKAIKEKNFGKFAEITMKDSNQFHAVCMDSYPPYVYLTNISHTIIDLVHKYNEISGETRIAYTFDAGPNACLYLLENEVPKVMSLIQHIFPSSSDKFVTGLNFKEEGLNEEFLKILSIPIQAKDSIKYVIYTKVGDGPTEIKDGSHLLNKDGTPVKSVLI</sequence>
<evidence type="ECO:0000256" key="12">
    <source>
        <dbReference type="ARBA" id="ARBA00023221"/>
    </source>
</evidence>
<dbReference type="AlphaFoldDB" id="A0A6J1WN83"/>
<evidence type="ECO:0000256" key="3">
    <source>
        <dbReference type="ARBA" id="ARBA00012296"/>
    </source>
</evidence>
<dbReference type="NCBIfam" id="TIGR01240">
    <property type="entry name" value="mevDPdecarb"/>
    <property type="match status" value="1"/>
</dbReference>
<keyword evidence="8 16" id="KW-0752">Steroid biosynthesis</keyword>
<dbReference type="InterPro" id="IPR036554">
    <property type="entry name" value="GHMP_kinase_C_sf"/>
</dbReference>
<dbReference type="Pfam" id="PF22700">
    <property type="entry name" value="MVD-like_N"/>
    <property type="match status" value="1"/>
</dbReference>
<comment type="pathway">
    <text evidence="16">Steroid biosynthesis; cholesterol biosynthesis.</text>
</comment>
<dbReference type="InterPro" id="IPR041431">
    <property type="entry name" value="Mvd1_C"/>
</dbReference>
<evidence type="ECO:0000256" key="14">
    <source>
        <dbReference type="ARBA" id="ARBA00048154"/>
    </source>
</evidence>
<evidence type="ECO:0000259" key="18">
    <source>
        <dbReference type="Pfam" id="PF22700"/>
    </source>
</evidence>
<dbReference type="InterPro" id="IPR005935">
    <property type="entry name" value="Mev_decarb"/>
</dbReference>
<keyword evidence="10 15" id="KW-0443">Lipid metabolism</keyword>
<evidence type="ECO:0000256" key="11">
    <source>
        <dbReference type="ARBA" id="ARBA00023166"/>
    </source>
</evidence>
<dbReference type="SUPFAM" id="SSF55060">
    <property type="entry name" value="GHMP Kinase, C-terminal domain"/>
    <property type="match status" value="1"/>
</dbReference>
<dbReference type="InterPro" id="IPR029765">
    <property type="entry name" value="Mev_diP_decarb"/>
</dbReference>
<proteinExistence type="inferred from homology"/>
<keyword evidence="7 15" id="KW-0067">ATP-binding</keyword>
<dbReference type="PANTHER" id="PTHR10977">
    <property type="entry name" value="DIPHOSPHOMEVALONATE DECARBOXYLASE"/>
    <property type="match status" value="1"/>
</dbReference>
<dbReference type="UniPathway" id="UPA00063"/>
<keyword evidence="12 16" id="KW-0753">Steroid metabolism</keyword>
<dbReference type="PIRSF" id="PIRSF015950">
    <property type="entry name" value="Mev_P_decrbx"/>
    <property type="match status" value="1"/>
</dbReference>
<keyword evidence="9 16" id="KW-0756">Sterol biosynthesis</keyword>
<keyword evidence="16" id="KW-0152">Cholesterol biosynthesis</keyword>
<dbReference type="SUPFAM" id="SSF54211">
    <property type="entry name" value="Ribosomal protein S5 domain 2-like"/>
    <property type="match status" value="1"/>
</dbReference>
<dbReference type="FunCoup" id="A0A6J1WN83">
    <property type="interactions" value="612"/>
</dbReference>
<keyword evidence="5 16" id="KW-0444">Lipid biosynthesis</keyword>
<evidence type="ECO:0000256" key="9">
    <source>
        <dbReference type="ARBA" id="ARBA00023011"/>
    </source>
</evidence>
<dbReference type="Gene3D" id="3.30.70.890">
    <property type="entry name" value="GHMP kinase, C-terminal domain"/>
    <property type="match status" value="1"/>
</dbReference>
<keyword evidence="19" id="KW-1185">Reference proteome</keyword>